<dbReference type="EMBL" id="BART01012458">
    <property type="protein sequence ID" value="GAG81237.1"/>
    <property type="molecule type" value="Genomic_DNA"/>
</dbReference>
<name>X1BJ39_9ZZZZ</name>
<gene>
    <name evidence="1" type="ORF">S01H4_25995</name>
</gene>
<reference evidence="1" key="1">
    <citation type="journal article" date="2014" name="Front. Microbiol.">
        <title>High frequency of phylogenetically diverse reductive dehalogenase-homologous genes in deep subseafloor sedimentary metagenomes.</title>
        <authorList>
            <person name="Kawai M."/>
            <person name="Futagami T."/>
            <person name="Toyoda A."/>
            <person name="Takaki Y."/>
            <person name="Nishi S."/>
            <person name="Hori S."/>
            <person name="Arai W."/>
            <person name="Tsubouchi T."/>
            <person name="Morono Y."/>
            <person name="Uchiyama I."/>
            <person name="Ito T."/>
            <person name="Fujiyama A."/>
            <person name="Inagaki F."/>
            <person name="Takami H."/>
        </authorList>
    </citation>
    <scope>NUCLEOTIDE SEQUENCE</scope>
    <source>
        <strain evidence="1">Expedition CK06-06</strain>
    </source>
</reference>
<sequence>MSIRRFWDGVGSVTSDNPLGALPYLDPTLWKIWLEDWMIYDVAQTDTPEWTFTENIGGGADDAVVTPGHLTLTLDGADTDAGSL</sequence>
<evidence type="ECO:0000313" key="1">
    <source>
        <dbReference type="EMBL" id="GAG81237.1"/>
    </source>
</evidence>
<dbReference type="AlphaFoldDB" id="X1BJ39"/>
<comment type="caution">
    <text evidence="1">The sequence shown here is derived from an EMBL/GenBank/DDBJ whole genome shotgun (WGS) entry which is preliminary data.</text>
</comment>
<protein>
    <submittedName>
        <fullName evidence="1">Uncharacterized protein</fullName>
    </submittedName>
</protein>
<accession>X1BJ39</accession>
<feature type="non-terminal residue" evidence="1">
    <location>
        <position position="84"/>
    </location>
</feature>
<organism evidence="1">
    <name type="scientific">marine sediment metagenome</name>
    <dbReference type="NCBI Taxonomy" id="412755"/>
    <lineage>
        <taxon>unclassified sequences</taxon>
        <taxon>metagenomes</taxon>
        <taxon>ecological metagenomes</taxon>
    </lineage>
</organism>
<proteinExistence type="predicted"/>